<dbReference type="OrthoDB" id="5153369at2759"/>
<keyword evidence="3" id="KW-1185">Reference proteome</keyword>
<feature type="compositionally biased region" description="Polar residues" evidence="1">
    <location>
        <begin position="30"/>
        <end position="51"/>
    </location>
</feature>
<gene>
    <name evidence="2" type="ORF">CDV36_010777</name>
</gene>
<evidence type="ECO:0000256" key="1">
    <source>
        <dbReference type="SAM" id="MobiDB-lite"/>
    </source>
</evidence>
<proteinExistence type="predicted"/>
<sequence>MSSSSSAECQHRCAQLISFGMLLQDLSTRTDLLKQGSPSAGSRPRATSAQQPKPDASLDQPGQLPDRTL</sequence>
<feature type="region of interest" description="Disordered" evidence="1">
    <location>
        <begin position="30"/>
        <end position="69"/>
    </location>
</feature>
<organism evidence="2 3">
    <name type="scientific">Fusarium kuroshium</name>
    <dbReference type="NCBI Taxonomy" id="2010991"/>
    <lineage>
        <taxon>Eukaryota</taxon>
        <taxon>Fungi</taxon>
        <taxon>Dikarya</taxon>
        <taxon>Ascomycota</taxon>
        <taxon>Pezizomycotina</taxon>
        <taxon>Sordariomycetes</taxon>
        <taxon>Hypocreomycetidae</taxon>
        <taxon>Hypocreales</taxon>
        <taxon>Nectriaceae</taxon>
        <taxon>Fusarium</taxon>
        <taxon>Fusarium solani species complex</taxon>
    </lineage>
</organism>
<evidence type="ECO:0000313" key="2">
    <source>
        <dbReference type="EMBL" id="RMJ09592.1"/>
    </source>
</evidence>
<dbReference type="AlphaFoldDB" id="A0A3M2RWQ6"/>
<dbReference type="EMBL" id="NKUJ01000236">
    <property type="protein sequence ID" value="RMJ09592.1"/>
    <property type="molecule type" value="Genomic_DNA"/>
</dbReference>
<accession>A0A3M2RWQ6</accession>
<evidence type="ECO:0000313" key="3">
    <source>
        <dbReference type="Proteomes" id="UP000277212"/>
    </source>
</evidence>
<name>A0A3M2RWQ6_9HYPO</name>
<reference evidence="2 3" key="1">
    <citation type="submission" date="2017-06" db="EMBL/GenBank/DDBJ databases">
        <title>Comparative genomic analysis of Ambrosia Fusariam Clade fungi.</title>
        <authorList>
            <person name="Stajich J.E."/>
            <person name="Carrillo J."/>
            <person name="Kijimoto T."/>
            <person name="Eskalen A."/>
            <person name="O'Donnell K."/>
            <person name="Kasson M."/>
        </authorList>
    </citation>
    <scope>NUCLEOTIDE SEQUENCE [LARGE SCALE GENOMIC DNA]</scope>
    <source>
        <strain evidence="2">UCR3666</strain>
    </source>
</reference>
<comment type="caution">
    <text evidence="2">The sequence shown here is derived from an EMBL/GenBank/DDBJ whole genome shotgun (WGS) entry which is preliminary data.</text>
</comment>
<protein>
    <submittedName>
        <fullName evidence="2">Uncharacterized protein</fullName>
    </submittedName>
</protein>
<dbReference type="Proteomes" id="UP000277212">
    <property type="component" value="Unassembled WGS sequence"/>
</dbReference>